<evidence type="ECO:0000313" key="3">
    <source>
        <dbReference type="Proteomes" id="UP000078397"/>
    </source>
</evidence>
<keyword evidence="3" id="KW-1185">Reference proteome</keyword>
<feature type="compositionally biased region" description="Basic and acidic residues" evidence="1">
    <location>
        <begin position="114"/>
        <end position="159"/>
    </location>
</feature>
<dbReference type="InterPro" id="IPR022024">
    <property type="entry name" value="DUF3602"/>
</dbReference>
<dbReference type="Proteomes" id="UP000078397">
    <property type="component" value="Unassembled WGS sequence"/>
</dbReference>
<dbReference type="PANTHER" id="PTHR34693:SF1">
    <property type="entry name" value="PROTEIN PAR32"/>
    <property type="match status" value="1"/>
</dbReference>
<feature type="region of interest" description="Disordered" evidence="1">
    <location>
        <begin position="35"/>
        <end position="159"/>
    </location>
</feature>
<protein>
    <submittedName>
        <fullName evidence="2">Uncharacterized protein</fullName>
    </submittedName>
</protein>
<dbReference type="PANTHER" id="PTHR34693">
    <property type="entry name" value="PROTEIN PAR32"/>
    <property type="match status" value="1"/>
</dbReference>
<dbReference type="KEGG" id="pchm:VFPPC_17583"/>
<dbReference type="AlphaFoldDB" id="A0A219ASI7"/>
<gene>
    <name evidence="2" type="ORF">VFPPC_17583</name>
</gene>
<dbReference type="InterPro" id="IPR053203">
    <property type="entry name" value="Cisplatin_resist-associated"/>
</dbReference>
<comment type="caution">
    <text evidence="2">The sequence shown here is derived from an EMBL/GenBank/DDBJ whole genome shotgun (WGS) entry which is preliminary data.</text>
</comment>
<sequence>MTGNDQDVFRKVGRGGAGNFYNVKDDKAAAAAAAADKDLERQDPGVVTAVDSTAGQPIRAGRGGAGNYMEASQLPDAEDKNRISKEVAAAMTSSLKKHPHNAMGGRGGAGNWAGDERERRDEEEGKSRAEELERKVKEAVDKGLKMPERVHHGREKEVR</sequence>
<accession>A0A219ASI7</accession>
<name>A0A219ASI7_METCM</name>
<organism evidence="2 3">
    <name type="scientific">Pochonia chlamydosporia 170</name>
    <dbReference type="NCBI Taxonomy" id="1380566"/>
    <lineage>
        <taxon>Eukaryota</taxon>
        <taxon>Fungi</taxon>
        <taxon>Dikarya</taxon>
        <taxon>Ascomycota</taxon>
        <taxon>Pezizomycotina</taxon>
        <taxon>Sordariomycetes</taxon>
        <taxon>Hypocreomycetidae</taxon>
        <taxon>Hypocreales</taxon>
        <taxon>Clavicipitaceae</taxon>
        <taxon>Pochonia</taxon>
    </lineage>
</organism>
<dbReference type="Pfam" id="PF12223">
    <property type="entry name" value="DUF3602"/>
    <property type="match status" value="1"/>
</dbReference>
<dbReference type="RefSeq" id="XP_022285694.1">
    <property type="nucleotide sequence ID" value="XM_022429279.1"/>
</dbReference>
<feature type="region of interest" description="Disordered" evidence="1">
    <location>
        <begin position="1"/>
        <end position="22"/>
    </location>
</feature>
<evidence type="ECO:0000256" key="1">
    <source>
        <dbReference type="SAM" id="MobiDB-lite"/>
    </source>
</evidence>
<reference evidence="2 3" key="1">
    <citation type="journal article" date="2016" name="PLoS Pathog.">
        <title>Biosynthesis of antibiotic leucinostatins in bio-control fungus Purpureocillium lilacinum and their inhibition on phytophthora revealed by genome mining.</title>
        <authorList>
            <person name="Wang G."/>
            <person name="Liu Z."/>
            <person name="Lin R."/>
            <person name="Li E."/>
            <person name="Mao Z."/>
            <person name="Ling J."/>
            <person name="Yang Y."/>
            <person name="Yin W.B."/>
            <person name="Xie B."/>
        </authorList>
    </citation>
    <scope>NUCLEOTIDE SEQUENCE [LARGE SCALE GENOMIC DNA]</scope>
    <source>
        <strain evidence="2">170</strain>
    </source>
</reference>
<evidence type="ECO:0000313" key="2">
    <source>
        <dbReference type="EMBL" id="OWT43254.1"/>
    </source>
</evidence>
<proteinExistence type="predicted"/>
<dbReference type="GeneID" id="33936527"/>
<dbReference type="EMBL" id="LSBJ02000002">
    <property type="protein sequence ID" value="OWT43254.1"/>
    <property type="molecule type" value="Genomic_DNA"/>
</dbReference>
<dbReference type="OrthoDB" id="4159136at2759"/>